<evidence type="ECO:0000313" key="2">
    <source>
        <dbReference type="EMBL" id="CAB0043968.1"/>
    </source>
</evidence>
<dbReference type="EMBL" id="CADCXV010001364">
    <property type="protein sequence ID" value="CAB0043968.1"/>
    <property type="molecule type" value="Genomic_DNA"/>
</dbReference>
<name>A0A6H5J1H4_9HYME</name>
<reference evidence="2 3" key="1">
    <citation type="submission" date="2020-02" db="EMBL/GenBank/DDBJ databases">
        <authorList>
            <person name="Ferguson B K."/>
        </authorList>
    </citation>
    <scope>NUCLEOTIDE SEQUENCE [LARGE SCALE GENOMIC DNA]</scope>
</reference>
<protein>
    <submittedName>
        <fullName evidence="2">Uncharacterized protein</fullName>
    </submittedName>
</protein>
<dbReference type="AlphaFoldDB" id="A0A6H5J1H4"/>
<gene>
    <name evidence="2" type="ORF">TBRA_LOCUS15556</name>
</gene>
<feature type="compositionally biased region" description="Basic and acidic residues" evidence="1">
    <location>
        <begin position="114"/>
        <end position="129"/>
    </location>
</feature>
<dbReference type="Proteomes" id="UP000479190">
    <property type="component" value="Unassembled WGS sequence"/>
</dbReference>
<proteinExistence type="predicted"/>
<evidence type="ECO:0000313" key="3">
    <source>
        <dbReference type="Proteomes" id="UP000479190"/>
    </source>
</evidence>
<feature type="non-terminal residue" evidence="2">
    <location>
        <position position="210"/>
    </location>
</feature>
<accession>A0A6H5J1H4</accession>
<keyword evidence="3" id="KW-1185">Reference proteome</keyword>
<evidence type="ECO:0000256" key="1">
    <source>
        <dbReference type="SAM" id="MobiDB-lite"/>
    </source>
</evidence>
<sequence>MTRTTTIPILRWPHFNLMRNGKEVMRSFACSTQLAFSLTKTKYDLMLRPFKKAMANMQESGQQLRCSIDSVVRAIRAAVAQRDQGRGGGQSCEFVQRSGREQDMGLNDCNPNDPDNHYNPRNPNDHNDPTNHYNYFDPSNPDNHYDPTNHYNYFDPSNPDNHYDPTDHNNHFDPKINITIQTIMTYITIKTHPTIVTMMTIMTYMTIITN</sequence>
<organism evidence="2 3">
    <name type="scientific">Trichogramma brassicae</name>
    <dbReference type="NCBI Taxonomy" id="86971"/>
    <lineage>
        <taxon>Eukaryota</taxon>
        <taxon>Metazoa</taxon>
        <taxon>Ecdysozoa</taxon>
        <taxon>Arthropoda</taxon>
        <taxon>Hexapoda</taxon>
        <taxon>Insecta</taxon>
        <taxon>Pterygota</taxon>
        <taxon>Neoptera</taxon>
        <taxon>Endopterygota</taxon>
        <taxon>Hymenoptera</taxon>
        <taxon>Apocrita</taxon>
        <taxon>Proctotrupomorpha</taxon>
        <taxon>Chalcidoidea</taxon>
        <taxon>Trichogrammatidae</taxon>
        <taxon>Trichogramma</taxon>
    </lineage>
</organism>
<dbReference type="OrthoDB" id="5985669at2759"/>
<feature type="region of interest" description="Disordered" evidence="1">
    <location>
        <begin position="101"/>
        <end position="149"/>
    </location>
</feature>